<sequence>MMRDRQLFSGLMLILALLSLQNLCHCDDNTVLYESFDEAFDGRWIVSKNGDYEVVIIAWQAISLVETTN</sequence>
<reference evidence="2 3" key="1">
    <citation type="journal article" date="2014" name="Science">
        <title>Plant genetics. Early allopolyploid evolution in the post-Neolithic Brassica napus oilseed genome.</title>
        <authorList>
            <person name="Chalhoub B."/>
            <person name="Denoeud F."/>
            <person name="Liu S."/>
            <person name="Parkin I.A."/>
            <person name="Tang H."/>
            <person name="Wang X."/>
            <person name="Chiquet J."/>
            <person name="Belcram H."/>
            <person name="Tong C."/>
            <person name="Samans B."/>
            <person name="Correa M."/>
            <person name="Da Silva C."/>
            <person name="Just J."/>
            <person name="Falentin C."/>
            <person name="Koh C.S."/>
            <person name="Le Clainche I."/>
            <person name="Bernard M."/>
            <person name="Bento P."/>
            <person name="Noel B."/>
            <person name="Labadie K."/>
            <person name="Alberti A."/>
            <person name="Charles M."/>
            <person name="Arnaud D."/>
            <person name="Guo H."/>
            <person name="Daviaud C."/>
            <person name="Alamery S."/>
            <person name="Jabbari K."/>
            <person name="Zhao M."/>
            <person name="Edger P.P."/>
            <person name="Chelaifa H."/>
            <person name="Tack D."/>
            <person name="Lassalle G."/>
            <person name="Mestiri I."/>
            <person name="Schnel N."/>
            <person name="Le Paslier M.C."/>
            <person name="Fan G."/>
            <person name="Renault V."/>
            <person name="Bayer P.E."/>
            <person name="Golicz A.A."/>
            <person name="Manoli S."/>
            <person name="Lee T.H."/>
            <person name="Thi V.H."/>
            <person name="Chalabi S."/>
            <person name="Hu Q."/>
            <person name="Fan C."/>
            <person name="Tollenaere R."/>
            <person name="Lu Y."/>
            <person name="Battail C."/>
            <person name="Shen J."/>
            <person name="Sidebottom C.H."/>
            <person name="Wang X."/>
            <person name="Canaguier A."/>
            <person name="Chauveau A."/>
            <person name="Berard A."/>
            <person name="Deniot G."/>
            <person name="Guan M."/>
            <person name="Liu Z."/>
            <person name="Sun F."/>
            <person name="Lim Y.P."/>
            <person name="Lyons E."/>
            <person name="Town C.D."/>
            <person name="Bancroft I."/>
            <person name="Wang X."/>
            <person name="Meng J."/>
            <person name="Ma J."/>
            <person name="Pires J.C."/>
            <person name="King G.J."/>
            <person name="Brunel D."/>
            <person name="Delourme R."/>
            <person name="Renard M."/>
            <person name="Aury J.M."/>
            <person name="Adams K.L."/>
            <person name="Batley J."/>
            <person name="Snowdon R.J."/>
            <person name="Tost J."/>
            <person name="Edwards D."/>
            <person name="Zhou Y."/>
            <person name="Hua W."/>
            <person name="Sharpe A.G."/>
            <person name="Paterson A.H."/>
            <person name="Guan C."/>
            <person name="Wincker P."/>
        </authorList>
    </citation>
    <scope>NUCLEOTIDE SEQUENCE [LARGE SCALE GENOMIC DNA]</scope>
    <source>
        <strain evidence="3">cv. Darmor-bzh</strain>
    </source>
</reference>
<proteinExistence type="predicted"/>
<name>A0A078HZW9_BRANA</name>
<evidence type="ECO:0000313" key="2">
    <source>
        <dbReference type="EMBL" id="CDY42879.1"/>
    </source>
</evidence>
<feature type="chain" id="PRO_5001737713" evidence="1">
    <location>
        <begin position="27"/>
        <end position="69"/>
    </location>
</feature>
<gene>
    <name evidence="2" type="primary">BnaAnng07040D</name>
    <name evidence="2" type="ORF">GSBRNA2T00075579001</name>
</gene>
<dbReference type="Gramene" id="CDY42879">
    <property type="protein sequence ID" value="CDY42879"/>
    <property type="gene ID" value="GSBRNA2T00075579001"/>
</dbReference>
<feature type="signal peptide" evidence="1">
    <location>
        <begin position="1"/>
        <end position="26"/>
    </location>
</feature>
<keyword evidence="1" id="KW-0732">Signal</keyword>
<dbReference type="EMBL" id="LK032536">
    <property type="protein sequence ID" value="CDY42879.1"/>
    <property type="molecule type" value="Genomic_DNA"/>
</dbReference>
<dbReference type="AlphaFoldDB" id="A0A078HZW9"/>
<organism evidence="2 3">
    <name type="scientific">Brassica napus</name>
    <name type="common">Rape</name>
    <dbReference type="NCBI Taxonomy" id="3708"/>
    <lineage>
        <taxon>Eukaryota</taxon>
        <taxon>Viridiplantae</taxon>
        <taxon>Streptophyta</taxon>
        <taxon>Embryophyta</taxon>
        <taxon>Tracheophyta</taxon>
        <taxon>Spermatophyta</taxon>
        <taxon>Magnoliopsida</taxon>
        <taxon>eudicotyledons</taxon>
        <taxon>Gunneridae</taxon>
        <taxon>Pentapetalae</taxon>
        <taxon>rosids</taxon>
        <taxon>malvids</taxon>
        <taxon>Brassicales</taxon>
        <taxon>Brassicaceae</taxon>
        <taxon>Brassiceae</taxon>
        <taxon>Brassica</taxon>
    </lineage>
</organism>
<accession>A0A078HZW9</accession>
<dbReference type="Proteomes" id="UP000028999">
    <property type="component" value="Unassembled WGS sequence"/>
</dbReference>
<evidence type="ECO:0000313" key="3">
    <source>
        <dbReference type="Proteomes" id="UP000028999"/>
    </source>
</evidence>
<protein>
    <submittedName>
        <fullName evidence="2">BnaAnng07040D protein</fullName>
    </submittedName>
</protein>
<dbReference type="PaxDb" id="3708-A0A078HZW9"/>
<evidence type="ECO:0000256" key="1">
    <source>
        <dbReference type="SAM" id="SignalP"/>
    </source>
</evidence>
<keyword evidence="3" id="KW-1185">Reference proteome</keyword>
<dbReference type="STRING" id="3708.A0A078HZW9"/>